<keyword evidence="2" id="KW-1185">Reference proteome</keyword>
<evidence type="ECO:0000313" key="1">
    <source>
        <dbReference type="EMBL" id="KAK9114480.1"/>
    </source>
</evidence>
<sequence>MIPHLPPFPMQWGSKKNYFLFHSIGHKTTKANRRARFNSTLLFLNKNLNLELVYDLSTSH</sequence>
<dbReference type="EMBL" id="JBBNAF010000009">
    <property type="protein sequence ID" value="KAK9114480.1"/>
    <property type="molecule type" value="Genomic_DNA"/>
</dbReference>
<name>A0AAP0IG39_9MAGN</name>
<organism evidence="1 2">
    <name type="scientific">Stephania yunnanensis</name>
    <dbReference type="NCBI Taxonomy" id="152371"/>
    <lineage>
        <taxon>Eukaryota</taxon>
        <taxon>Viridiplantae</taxon>
        <taxon>Streptophyta</taxon>
        <taxon>Embryophyta</taxon>
        <taxon>Tracheophyta</taxon>
        <taxon>Spermatophyta</taxon>
        <taxon>Magnoliopsida</taxon>
        <taxon>Ranunculales</taxon>
        <taxon>Menispermaceae</taxon>
        <taxon>Menispermoideae</taxon>
        <taxon>Cissampelideae</taxon>
        <taxon>Stephania</taxon>
    </lineage>
</organism>
<gene>
    <name evidence="1" type="ORF">Syun_021277</name>
</gene>
<proteinExistence type="predicted"/>
<dbReference type="AlphaFoldDB" id="A0AAP0IG39"/>
<dbReference type="Proteomes" id="UP001420932">
    <property type="component" value="Unassembled WGS sequence"/>
</dbReference>
<accession>A0AAP0IG39</accession>
<protein>
    <submittedName>
        <fullName evidence="1">Uncharacterized protein</fullName>
    </submittedName>
</protein>
<comment type="caution">
    <text evidence="1">The sequence shown here is derived from an EMBL/GenBank/DDBJ whole genome shotgun (WGS) entry which is preliminary data.</text>
</comment>
<reference evidence="1 2" key="1">
    <citation type="submission" date="2024-01" db="EMBL/GenBank/DDBJ databases">
        <title>Genome assemblies of Stephania.</title>
        <authorList>
            <person name="Yang L."/>
        </authorList>
    </citation>
    <scope>NUCLEOTIDE SEQUENCE [LARGE SCALE GENOMIC DNA]</scope>
    <source>
        <strain evidence="1">YNDBR</strain>
        <tissue evidence="1">Leaf</tissue>
    </source>
</reference>
<evidence type="ECO:0000313" key="2">
    <source>
        <dbReference type="Proteomes" id="UP001420932"/>
    </source>
</evidence>